<protein>
    <recommendedName>
        <fullName evidence="9 10">M-phase inducer phosphatase</fullName>
        <ecNumber evidence="2 10">3.1.3.48</ecNumber>
    </recommendedName>
</protein>
<feature type="domain" description="Rhodanese" evidence="12">
    <location>
        <begin position="450"/>
        <end position="565"/>
    </location>
</feature>
<keyword evidence="6 10" id="KW-0904">Protein phosphatase</keyword>
<dbReference type="CDD" id="cd01530">
    <property type="entry name" value="Cdc25"/>
    <property type="match status" value="1"/>
</dbReference>
<keyword evidence="7 10" id="KW-0131">Cell cycle</keyword>
<dbReference type="PROSITE" id="PS50206">
    <property type="entry name" value="RHODANESE_3"/>
    <property type="match status" value="1"/>
</dbReference>
<dbReference type="GO" id="GO:0004725">
    <property type="term" value="F:protein tyrosine phosphatase activity"/>
    <property type="evidence" value="ECO:0007669"/>
    <property type="project" value="UniProtKB-UniRule"/>
</dbReference>
<organism evidence="13 14">
    <name type="scientific">Macrolepiota fuliginosa MF-IS2</name>
    <dbReference type="NCBI Taxonomy" id="1400762"/>
    <lineage>
        <taxon>Eukaryota</taxon>
        <taxon>Fungi</taxon>
        <taxon>Dikarya</taxon>
        <taxon>Basidiomycota</taxon>
        <taxon>Agaricomycotina</taxon>
        <taxon>Agaricomycetes</taxon>
        <taxon>Agaricomycetidae</taxon>
        <taxon>Agaricales</taxon>
        <taxon>Agaricineae</taxon>
        <taxon>Agaricaceae</taxon>
        <taxon>Macrolepiota</taxon>
    </lineage>
</organism>
<dbReference type="PANTHER" id="PTHR10828:SF17">
    <property type="entry name" value="PROTEIN-TYROSINE-PHOSPHATASE"/>
    <property type="match status" value="1"/>
</dbReference>
<evidence type="ECO:0000256" key="10">
    <source>
        <dbReference type="RuleBase" id="RU368028"/>
    </source>
</evidence>
<keyword evidence="14" id="KW-1185">Reference proteome</keyword>
<evidence type="ECO:0000256" key="4">
    <source>
        <dbReference type="ARBA" id="ARBA00022776"/>
    </source>
</evidence>
<dbReference type="SUPFAM" id="SSF52821">
    <property type="entry name" value="Rhodanese/Cell cycle control phosphatase"/>
    <property type="match status" value="1"/>
</dbReference>
<evidence type="ECO:0000256" key="9">
    <source>
        <dbReference type="ARBA" id="ARBA00067190"/>
    </source>
</evidence>
<dbReference type="Gene3D" id="3.40.250.10">
    <property type="entry name" value="Rhodanese-like domain"/>
    <property type="match status" value="1"/>
</dbReference>
<gene>
    <name evidence="13" type="ORF">P691DRAFT_249511</name>
</gene>
<dbReference type="GO" id="GO:0005737">
    <property type="term" value="C:cytoplasm"/>
    <property type="evidence" value="ECO:0007669"/>
    <property type="project" value="TreeGrafter"/>
</dbReference>
<feature type="compositionally biased region" description="Polar residues" evidence="11">
    <location>
        <begin position="1"/>
        <end position="11"/>
    </location>
</feature>
<dbReference type="EC" id="3.1.3.48" evidence="2 10"/>
<evidence type="ECO:0000256" key="2">
    <source>
        <dbReference type="ARBA" id="ARBA00013064"/>
    </source>
</evidence>
<evidence type="ECO:0000256" key="8">
    <source>
        <dbReference type="ARBA" id="ARBA00051722"/>
    </source>
</evidence>
<evidence type="ECO:0000313" key="14">
    <source>
        <dbReference type="Proteomes" id="UP000807342"/>
    </source>
</evidence>
<feature type="compositionally biased region" description="Basic and acidic residues" evidence="11">
    <location>
        <begin position="53"/>
        <end position="66"/>
    </location>
</feature>
<feature type="region of interest" description="Disordered" evidence="11">
    <location>
        <begin position="339"/>
        <end position="370"/>
    </location>
</feature>
<dbReference type="GO" id="GO:0005634">
    <property type="term" value="C:nucleus"/>
    <property type="evidence" value="ECO:0007669"/>
    <property type="project" value="TreeGrafter"/>
</dbReference>
<dbReference type="OrthoDB" id="26523at2759"/>
<name>A0A9P6C7V4_9AGAR</name>
<dbReference type="Pfam" id="PF00581">
    <property type="entry name" value="Rhodanese"/>
    <property type="match status" value="1"/>
</dbReference>
<evidence type="ECO:0000256" key="7">
    <source>
        <dbReference type="ARBA" id="ARBA00023306"/>
    </source>
</evidence>
<evidence type="ECO:0000256" key="1">
    <source>
        <dbReference type="ARBA" id="ARBA00011065"/>
    </source>
</evidence>
<comment type="function">
    <text evidence="10">Tyrosine protein phosphatase which functions as a dosage-dependent inducer of mitotic progression.</text>
</comment>
<evidence type="ECO:0000259" key="12">
    <source>
        <dbReference type="PROSITE" id="PS50206"/>
    </source>
</evidence>
<feature type="compositionally biased region" description="Low complexity" evidence="11">
    <location>
        <begin position="122"/>
        <end position="140"/>
    </location>
</feature>
<feature type="region of interest" description="Disordered" evidence="11">
    <location>
        <begin position="602"/>
        <end position="688"/>
    </location>
</feature>
<accession>A0A9P6C7V4</accession>
<sequence length="711" mass="77312">MPLFAQTTNQHLMPPSAPTRKRSQRFVQRDVDEFLSSDLEVSFASTVSLNSPPKEHVPLTPDRDYAEPMDISPAPPPKAPFVDIEGRKSSSRPRAHTSGSRLFGHDLSNNSDNLMPSPQVAPVPSIKSVSSNNSTQSSTKRIQRSALPTEWLTSARVSENKPELNLAPPSPADDAMDVDTSYSMAQEVVAPLSFSPVPHTAHPTTTTFNNLFYNTMSPRRSFESPSKLQPKKRRSVSPDGTRRLEQEPSSSPGFPQSPSEAKLDRMGNGKPMLQGLGAPSLFAKRSRRPVVSAMVQPSDAPQTAPVLPSPAEHTGFGPRAAPPVRRAFSALLPPSFNTEQYSEESSFDGPDMSSPAQAYSKRQQVKTIRRCDGSESLRSVTGASAMVARESPGRLMGSPLSKYTAPGLGGFGDNEAHGKILPCHKVTEDGLMRVKPETINALIDGKYDPHIHDYHIIDCRFDYEYNGGHISGAVNINTTAAVEELLLGPSLTKPKPSVSGDTIRKTILVFHCEFSAKRAPTFAKHLRAKDRATNNMVYPKIHYPEIYILEGGYCAYFKASGSRCEPPAYVRMDDPNHAVARREDLDQFRKVKFGRHKSYAYGEGASKSTTTSTTAHLQPQHSQSKRNTVPSGPAQMFAAANAARGRRAGPLTPLVEDTGNTTIEADDTDTDVGDSPCPPPTKTGMLKGKKTARVSLVRAETYGPSRLALGC</sequence>
<evidence type="ECO:0000256" key="5">
    <source>
        <dbReference type="ARBA" id="ARBA00022801"/>
    </source>
</evidence>
<comment type="caution">
    <text evidence="13">The sequence shown here is derived from an EMBL/GenBank/DDBJ whole genome shotgun (WGS) entry which is preliminary data.</text>
</comment>
<dbReference type="InterPro" id="IPR001763">
    <property type="entry name" value="Rhodanese-like_dom"/>
</dbReference>
<proteinExistence type="inferred from homology"/>
<feature type="compositionally biased region" description="Polar residues" evidence="11">
    <location>
        <begin position="615"/>
        <end position="630"/>
    </location>
</feature>
<comment type="catalytic activity">
    <reaction evidence="8 10">
        <text>O-phospho-L-tyrosyl-[protein] + H2O = L-tyrosyl-[protein] + phosphate</text>
        <dbReference type="Rhea" id="RHEA:10684"/>
        <dbReference type="Rhea" id="RHEA-COMP:10136"/>
        <dbReference type="Rhea" id="RHEA-COMP:20101"/>
        <dbReference type="ChEBI" id="CHEBI:15377"/>
        <dbReference type="ChEBI" id="CHEBI:43474"/>
        <dbReference type="ChEBI" id="CHEBI:46858"/>
        <dbReference type="ChEBI" id="CHEBI:61978"/>
        <dbReference type="EC" id="3.1.3.48"/>
    </reaction>
</comment>
<dbReference type="GO" id="GO:0051301">
    <property type="term" value="P:cell division"/>
    <property type="evidence" value="ECO:0007669"/>
    <property type="project" value="UniProtKB-UniRule"/>
</dbReference>
<keyword evidence="4 10" id="KW-0498">Mitosis</keyword>
<dbReference type="FunFam" id="3.40.250.10:FF:000021">
    <property type="entry name" value="M-phase inducer phosphatase cdc-25.2"/>
    <property type="match status" value="1"/>
</dbReference>
<keyword evidence="5 10" id="KW-0378">Hydrolase</keyword>
<dbReference type="SMART" id="SM00450">
    <property type="entry name" value="RHOD"/>
    <property type="match status" value="1"/>
</dbReference>
<feature type="compositionally biased region" description="Low complexity" evidence="11">
    <location>
        <begin position="248"/>
        <end position="259"/>
    </location>
</feature>
<dbReference type="GO" id="GO:0000086">
    <property type="term" value="P:G2/M transition of mitotic cell cycle"/>
    <property type="evidence" value="ECO:0007669"/>
    <property type="project" value="TreeGrafter"/>
</dbReference>
<evidence type="ECO:0000256" key="11">
    <source>
        <dbReference type="SAM" id="MobiDB-lite"/>
    </source>
</evidence>
<dbReference type="Proteomes" id="UP000807342">
    <property type="component" value="Unassembled WGS sequence"/>
</dbReference>
<evidence type="ECO:0000313" key="13">
    <source>
        <dbReference type="EMBL" id="KAF9452290.1"/>
    </source>
</evidence>
<dbReference type="GO" id="GO:0110032">
    <property type="term" value="P:positive regulation of G2/MI transition of meiotic cell cycle"/>
    <property type="evidence" value="ECO:0007669"/>
    <property type="project" value="TreeGrafter"/>
</dbReference>
<dbReference type="GO" id="GO:0010971">
    <property type="term" value="P:positive regulation of G2/M transition of mitotic cell cycle"/>
    <property type="evidence" value="ECO:0007669"/>
    <property type="project" value="TreeGrafter"/>
</dbReference>
<evidence type="ECO:0000256" key="3">
    <source>
        <dbReference type="ARBA" id="ARBA00022618"/>
    </source>
</evidence>
<keyword evidence="3 10" id="KW-0132">Cell division</keyword>
<feature type="region of interest" description="Disordered" evidence="11">
    <location>
        <begin position="1"/>
        <end position="24"/>
    </location>
</feature>
<feature type="region of interest" description="Disordered" evidence="11">
    <location>
        <begin position="43"/>
        <end position="177"/>
    </location>
</feature>
<dbReference type="PRINTS" id="PR00716">
    <property type="entry name" value="MPIPHPHTASE"/>
</dbReference>
<comment type="similarity">
    <text evidence="1 10">Belongs to the MPI phosphatase family.</text>
</comment>
<dbReference type="AlphaFoldDB" id="A0A9P6C7V4"/>
<reference evidence="13" key="1">
    <citation type="submission" date="2020-11" db="EMBL/GenBank/DDBJ databases">
        <authorList>
            <consortium name="DOE Joint Genome Institute"/>
            <person name="Ahrendt S."/>
            <person name="Riley R."/>
            <person name="Andreopoulos W."/>
            <person name="Labutti K."/>
            <person name="Pangilinan J."/>
            <person name="Ruiz-Duenas F.J."/>
            <person name="Barrasa J.M."/>
            <person name="Sanchez-Garcia M."/>
            <person name="Camarero S."/>
            <person name="Miyauchi S."/>
            <person name="Serrano A."/>
            <person name="Linde D."/>
            <person name="Babiker R."/>
            <person name="Drula E."/>
            <person name="Ayuso-Fernandez I."/>
            <person name="Pacheco R."/>
            <person name="Padilla G."/>
            <person name="Ferreira P."/>
            <person name="Barriuso J."/>
            <person name="Kellner H."/>
            <person name="Castanera R."/>
            <person name="Alfaro M."/>
            <person name="Ramirez L."/>
            <person name="Pisabarro A.G."/>
            <person name="Kuo A."/>
            <person name="Tritt A."/>
            <person name="Lipzen A."/>
            <person name="He G."/>
            <person name="Yan M."/>
            <person name="Ng V."/>
            <person name="Cullen D."/>
            <person name="Martin F."/>
            <person name="Rosso M.-N."/>
            <person name="Henrissat B."/>
            <person name="Hibbett D."/>
            <person name="Martinez A.T."/>
            <person name="Grigoriev I.V."/>
        </authorList>
    </citation>
    <scope>NUCLEOTIDE SEQUENCE</scope>
    <source>
        <strain evidence="13">MF-IS2</strain>
    </source>
</reference>
<dbReference type="InterPro" id="IPR036873">
    <property type="entry name" value="Rhodanese-like_dom_sf"/>
</dbReference>
<evidence type="ECO:0000256" key="6">
    <source>
        <dbReference type="ARBA" id="ARBA00022912"/>
    </source>
</evidence>
<dbReference type="InterPro" id="IPR000751">
    <property type="entry name" value="MPI_Phosphatase"/>
</dbReference>
<dbReference type="PANTHER" id="PTHR10828">
    <property type="entry name" value="M-PHASE INDUCER PHOSPHATASE DUAL SPECIFICITY PHOSPHATASE CDC25"/>
    <property type="match status" value="1"/>
</dbReference>
<feature type="compositionally biased region" description="Polar residues" evidence="11">
    <location>
        <begin position="107"/>
        <end position="116"/>
    </location>
</feature>
<dbReference type="EMBL" id="MU151073">
    <property type="protein sequence ID" value="KAF9452290.1"/>
    <property type="molecule type" value="Genomic_DNA"/>
</dbReference>
<feature type="region of interest" description="Disordered" evidence="11">
    <location>
        <begin position="219"/>
        <end position="279"/>
    </location>
</feature>